<dbReference type="AlphaFoldDB" id="A0AAV7VCP7"/>
<gene>
    <name evidence="1" type="ORF">NDU88_001756</name>
</gene>
<evidence type="ECO:0000313" key="2">
    <source>
        <dbReference type="Proteomes" id="UP001066276"/>
    </source>
</evidence>
<reference evidence="1" key="1">
    <citation type="journal article" date="2022" name="bioRxiv">
        <title>Sequencing and chromosome-scale assembly of the giantPleurodeles waltlgenome.</title>
        <authorList>
            <person name="Brown T."/>
            <person name="Elewa A."/>
            <person name="Iarovenko S."/>
            <person name="Subramanian E."/>
            <person name="Araus A.J."/>
            <person name="Petzold A."/>
            <person name="Susuki M."/>
            <person name="Suzuki K.-i.T."/>
            <person name="Hayashi T."/>
            <person name="Toyoda A."/>
            <person name="Oliveira C."/>
            <person name="Osipova E."/>
            <person name="Leigh N.D."/>
            <person name="Simon A."/>
            <person name="Yun M.H."/>
        </authorList>
    </citation>
    <scope>NUCLEOTIDE SEQUENCE</scope>
    <source>
        <strain evidence="1">20211129_DDA</strain>
        <tissue evidence="1">Liver</tissue>
    </source>
</reference>
<accession>A0AAV7VCP7</accession>
<organism evidence="1 2">
    <name type="scientific">Pleurodeles waltl</name>
    <name type="common">Iberian ribbed newt</name>
    <dbReference type="NCBI Taxonomy" id="8319"/>
    <lineage>
        <taxon>Eukaryota</taxon>
        <taxon>Metazoa</taxon>
        <taxon>Chordata</taxon>
        <taxon>Craniata</taxon>
        <taxon>Vertebrata</taxon>
        <taxon>Euteleostomi</taxon>
        <taxon>Amphibia</taxon>
        <taxon>Batrachia</taxon>
        <taxon>Caudata</taxon>
        <taxon>Salamandroidea</taxon>
        <taxon>Salamandridae</taxon>
        <taxon>Pleurodelinae</taxon>
        <taxon>Pleurodeles</taxon>
    </lineage>
</organism>
<keyword evidence="2" id="KW-1185">Reference proteome</keyword>
<name>A0AAV7VCP7_PLEWA</name>
<protein>
    <submittedName>
        <fullName evidence="1">Uncharacterized protein</fullName>
    </submittedName>
</protein>
<evidence type="ECO:0000313" key="1">
    <source>
        <dbReference type="EMBL" id="KAJ1197912.1"/>
    </source>
</evidence>
<proteinExistence type="predicted"/>
<sequence length="195" mass="22104">MPMDKPNGKVAHQLLFSVALDHPKTEPSKKPPLVSDMLHTHAATQRDPTKERILQEITEVGKCLEVMATKISELTADSHSIHADIAGFHDRVTGLDHCLSLVGYKLNKPSNNDQELQYLRDKLKDHEDRSHRDNVHFLEFPEQVEGKDVRAFHRDALTTLTGIKFSPCWRYNRHTGWGLLQGSSQKTTPDNSLLP</sequence>
<comment type="caution">
    <text evidence="1">The sequence shown here is derived from an EMBL/GenBank/DDBJ whole genome shotgun (WGS) entry which is preliminary data.</text>
</comment>
<dbReference type="Proteomes" id="UP001066276">
    <property type="component" value="Chromosome 2_1"/>
</dbReference>
<dbReference type="EMBL" id="JANPWB010000003">
    <property type="protein sequence ID" value="KAJ1197912.1"/>
    <property type="molecule type" value="Genomic_DNA"/>
</dbReference>